<evidence type="ECO:0000313" key="6">
    <source>
        <dbReference type="EMBL" id="MED6177743.1"/>
    </source>
</evidence>
<name>A0ABU6W0F8_9FABA</name>
<dbReference type="InterPro" id="IPR013083">
    <property type="entry name" value="Znf_RING/FYVE/PHD"/>
</dbReference>
<dbReference type="InterPro" id="IPR051834">
    <property type="entry name" value="RING_finger_E3_ligase"/>
</dbReference>
<evidence type="ECO:0000256" key="3">
    <source>
        <dbReference type="ARBA" id="ARBA00022833"/>
    </source>
</evidence>
<dbReference type="SMART" id="SM00184">
    <property type="entry name" value="RING"/>
    <property type="match status" value="1"/>
</dbReference>
<proteinExistence type="predicted"/>
<organism evidence="6 7">
    <name type="scientific">Stylosanthes scabra</name>
    <dbReference type="NCBI Taxonomy" id="79078"/>
    <lineage>
        <taxon>Eukaryota</taxon>
        <taxon>Viridiplantae</taxon>
        <taxon>Streptophyta</taxon>
        <taxon>Embryophyta</taxon>
        <taxon>Tracheophyta</taxon>
        <taxon>Spermatophyta</taxon>
        <taxon>Magnoliopsida</taxon>
        <taxon>eudicotyledons</taxon>
        <taxon>Gunneridae</taxon>
        <taxon>Pentapetalae</taxon>
        <taxon>rosids</taxon>
        <taxon>fabids</taxon>
        <taxon>Fabales</taxon>
        <taxon>Fabaceae</taxon>
        <taxon>Papilionoideae</taxon>
        <taxon>50 kb inversion clade</taxon>
        <taxon>dalbergioids sensu lato</taxon>
        <taxon>Dalbergieae</taxon>
        <taxon>Pterocarpus clade</taxon>
        <taxon>Stylosanthes</taxon>
    </lineage>
</organism>
<dbReference type="Pfam" id="PF13639">
    <property type="entry name" value="zf-RING_2"/>
    <property type="match status" value="1"/>
</dbReference>
<dbReference type="PANTHER" id="PTHR45931:SF16">
    <property type="entry name" value="RING_U-BOX SUPERFAMILY PROTEIN"/>
    <property type="match status" value="1"/>
</dbReference>
<dbReference type="EMBL" id="JASCZI010153920">
    <property type="protein sequence ID" value="MED6177743.1"/>
    <property type="molecule type" value="Genomic_DNA"/>
</dbReference>
<dbReference type="InterPro" id="IPR001841">
    <property type="entry name" value="Znf_RING"/>
</dbReference>
<evidence type="ECO:0000256" key="2">
    <source>
        <dbReference type="ARBA" id="ARBA00022771"/>
    </source>
</evidence>
<comment type="caution">
    <text evidence="6">The sequence shown here is derived from an EMBL/GenBank/DDBJ whole genome shotgun (WGS) entry which is preliminary data.</text>
</comment>
<keyword evidence="7" id="KW-1185">Reference proteome</keyword>
<evidence type="ECO:0000259" key="5">
    <source>
        <dbReference type="PROSITE" id="PS50089"/>
    </source>
</evidence>
<keyword evidence="1" id="KW-0479">Metal-binding</keyword>
<dbReference type="InterPro" id="IPR011016">
    <property type="entry name" value="Znf_RING-CH"/>
</dbReference>
<dbReference type="Gene3D" id="3.30.40.10">
    <property type="entry name" value="Zinc/RING finger domain, C3HC4 (zinc finger)"/>
    <property type="match status" value="1"/>
</dbReference>
<keyword evidence="3" id="KW-0862">Zinc</keyword>
<keyword evidence="2 4" id="KW-0863">Zinc-finger</keyword>
<dbReference type="PROSITE" id="PS50089">
    <property type="entry name" value="ZF_RING_2"/>
    <property type="match status" value="1"/>
</dbReference>
<sequence length="103" mass="11093">MMENVSVIDLGGFDLDEALATVTGDSRVVVIAAASKSFVSKLPAAEADDVKEEDVCSVCMEGFEGGGNKRVPCGHVYHSECIILWLSRSNSSCPLCRRHIFLT</sequence>
<dbReference type="SMART" id="SM00744">
    <property type="entry name" value="RINGv"/>
    <property type="match status" value="1"/>
</dbReference>
<evidence type="ECO:0000256" key="4">
    <source>
        <dbReference type="PROSITE-ProRule" id="PRU00175"/>
    </source>
</evidence>
<feature type="domain" description="RING-type" evidence="5">
    <location>
        <begin position="56"/>
        <end position="97"/>
    </location>
</feature>
<accession>A0ABU6W0F8</accession>
<evidence type="ECO:0000256" key="1">
    <source>
        <dbReference type="ARBA" id="ARBA00022723"/>
    </source>
</evidence>
<evidence type="ECO:0000313" key="7">
    <source>
        <dbReference type="Proteomes" id="UP001341840"/>
    </source>
</evidence>
<dbReference type="Proteomes" id="UP001341840">
    <property type="component" value="Unassembled WGS sequence"/>
</dbReference>
<dbReference type="SUPFAM" id="SSF57850">
    <property type="entry name" value="RING/U-box"/>
    <property type="match status" value="1"/>
</dbReference>
<protein>
    <recommendedName>
        <fullName evidence="5">RING-type domain-containing protein</fullName>
    </recommendedName>
</protein>
<reference evidence="6 7" key="1">
    <citation type="journal article" date="2023" name="Plants (Basel)">
        <title>Bridging the Gap: Combining Genomics and Transcriptomics Approaches to Understand Stylosanthes scabra, an Orphan Legume from the Brazilian Caatinga.</title>
        <authorList>
            <person name="Ferreira-Neto J.R.C."/>
            <person name="da Silva M.D."/>
            <person name="Binneck E."/>
            <person name="de Melo N.F."/>
            <person name="da Silva R.H."/>
            <person name="de Melo A.L.T.M."/>
            <person name="Pandolfi V."/>
            <person name="Bustamante F.O."/>
            <person name="Brasileiro-Vidal A.C."/>
            <person name="Benko-Iseppon A.M."/>
        </authorList>
    </citation>
    <scope>NUCLEOTIDE SEQUENCE [LARGE SCALE GENOMIC DNA]</scope>
    <source>
        <tissue evidence="6">Leaves</tissue>
    </source>
</reference>
<gene>
    <name evidence="6" type="ORF">PIB30_100943</name>
</gene>
<dbReference type="PANTHER" id="PTHR45931">
    <property type="entry name" value="SI:CH211-59O9.10"/>
    <property type="match status" value="1"/>
</dbReference>